<dbReference type="AlphaFoldDB" id="A0A6M0RG46"/>
<organism evidence="1 2">
    <name type="scientific">Adonisia turfae CCMR0081</name>
    <dbReference type="NCBI Taxonomy" id="2292702"/>
    <lineage>
        <taxon>Bacteria</taxon>
        <taxon>Bacillati</taxon>
        <taxon>Cyanobacteriota</taxon>
        <taxon>Adonisia</taxon>
        <taxon>Adonisia turfae</taxon>
    </lineage>
</organism>
<proteinExistence type="predicted"/>
<evidence type="ECO:0000313" key="1">
    <source>
        <dbReference type="EMBL" id="NEZ55247.1"/>
    </source>
</evidence>
<evidence type="ECO:0000313" key="2">
    <source>
        <dbReference type="Proteomes" id="UP000481033"/>
    </source>
</evidence>
<dbReference type="RefSeq" id="WP_163697035.1">
    <property type="nucleotide sequence ID" value="NZ_QXHD01000004.1"/>
</dbReference>
<dbReference type="Proteomes" id="UP000481033">
    <property type="component" value="Unassembled WGS sequence"/>
</dbReference>
<accession>A0A6M0RG46</accession>
<dbReference type="EMBL" id="QXHD01000004">
    <property type="protein sequence ID" value="NEZ55247.1"/>
    <property type="molecule type" value="Genomic_DNA"/>
</dbReference>
<comment type="caution">
    <text evidence="1">The sequence shown here is derived from an EMBL/GenBank/DDBJ whole genome shotgun (WGS) entry which is preliminary data.</text>
</comment>
<keyword evidence="2" id="KW-1185">Reference proteome</keyword>
<protein>
    <submittedName>
        <fullName evidence="1">Uncharacterized protein</fullName>
    </submittedName>
</protein>
<gene>
    <name evidence="1" type="ORF">DXZ20_06060</name>
</gene>
<reference evidence="1 2" key="1">
    <citation type="journal article" date="2020" name="Microb. Ecol.">
        <title>Ecogenomics of the Marine Benthic Filamentous Cyanobacterium Adonisia.</title>
        <authorList>
            <person name="Walter J.M."/>
            <person name="Coutinho F.H."/>
            <person name="Leomil L."/>
            <person name="Hargreaves P.I."/>
            <person name="Campeao M.E."/>
            <person name="Vieira V.V."/>
            <person name="Silva B.S."/>
            <person name="Fistarol G.O."/>
            <person name="Salomon P.S."/>
            <person name="Sawabe T."/>
            <person name="Mino S."/>
            <person name="Hosokawa M."/>
            <person name="Miyashita H."/>
            <person name="Maruyama F."/>
            <person name="van Verk M.C."/>
            <person name="Dutilh B.E."/>
            <person name="Thompson C.C."/>
            <person name="Thompson F.L."/>
        </authorList>
    </citation>
    <scope>NUCLEOTIDE SEQUENCE [LARGE SCALE GENOMIC DNA]</scope>
    <source>
        <strain evidence="1 2">CCMR0081</strain>
    </source>
</reference>
<sequence>MTSSGNKGDQISANISGEVSGQMAVGKNISQVHQFGPLQPLEVTPAELEELKGVFKALKAQISTSTAPERRDSALERVDELEEAVTADKPDLTTVEYVKQWFVKHLPALSGAVTGVIIHPIVGKLVEASGDMAAEEFRRRFQP</sequence>
<name>A0A6M0RG46_9CYAN</name>